<feature type="region of interest" description="Disordered" evidence="11">
    <location>
        <begin position="351"/>
        <end position="414"/>
    </location>
</feature>
<sequence>MDPLSLTTLAEMTAASTSSSSSSGSSSSSCGDGLREPSMSPAHDDITHGKNSLKRRPTINDRMRRVMGDMISEDELQAKFTFGRVLGSGATSQVYAARDNKTGEQVAVKVFDKAAMIEVRRSMAADGQFVTEKAVHRVRRRLLKVLSELEISKSLDHPNIIKFLGAYETSHRICLVHELASGVFRQLLSALQYCHARNVCHRDLKLENVLITKDLQVKLIDFGLSEVVPAGTTLRTISGTTLRTICGTPLYCAPEVLFLHSSTRETGFHGAPADVWSVGILIFALLTGCAPFDDSSFAKLRHDVNRNRIAYPAYLSNEVKGMLKLMLIFDPVLRPSITDLLDYSWLQQRGPEPTAASPVASPTAKRARERSLSGVSENGTDTTASTSGSFDNDETAALHKITEEPQHRPEISLPTHLSCLERELEQLLTTAS</sequence>
<evidence type="ECO:0000313" key="13">
    <source>
        <dbReference type="EMBL" id="KAJ0396755.1"/>
    </source>
</evidence>
<reference evidence="13" key="1">
    <citation type="submission" date="2021-12" db="EMBL/GenBank/DDBJ databases">
        <title>Prjna785345.</title>
        <authorList>
            <person name="Rujirawat T."/>
            <person name="Krajaejun T."/>
        </authorList>
    </citation>
    <scope>NUCLEOTIDE SEQUENCE</scope>
    <source>
        <strain evidence="13">Pi057C3</strain>
    </source>
</reference>
<dbReference type="InterPro" id="IPR011009">
    <property type="entry name" value="Kinase-like_dom_sf"/>
</dbReference>
<evidence type="ECO:0000256" key="10">
    <source>
        <dbReference type="RuleBase" id="RU000304"/>
    </source>
</evidence>
<evidence type="ECO:0000256" key="2">
    <source>
        <dbReference type="ARBA" id="ARBA00022679"/>
    </source>
</evidence>
<feature type="compositionally biased region" description="Polar residues" evidence="11">
    <location>
        <begin position="373"/>
        <end position="390"/>
    </location>
</feature>
<comment type="caution">
    <text evidence="13">The sequence shown here is derived from an EMBL/GenBank/DDBJ whole genome shotgun (WGS) entry which is preliminary data.</text>
</comment>
<feature type="binding site" evidence="7">
    <location>
        <begin position="207"/>
        <end position="208"/>
    </location>
    <ligand>
        <name>ATP</name>
        <dbReference type="ChEBI" id="CHEBI:30616"/>
    </ligand>
</feature>
<dbReference type="Pfam" id="PF00069">
    <property type="entry name" value="Pkinase"/>
    <property type="match status" value="2"/>
</dbReference>
<feature type="region of interest" description="Disordered" evidence="11">
    <location>
        <begin position="1"/>
        <end position="58"/>
    </location>
</feature>
<protein>
    <recommendedName>
        <fullName evidence="12">Protein kinase domain-containing protein</fullName>
    </recommendedName>
</protein>
<comment type="similarity">
    <text evidence="10">Belongs to the protein kinase superfamily.</text>
</comment>
<evidence type="ECO:0000256" key="9">
    <source>
        <dbReference type="PROSITE-ProRule" id="PRU10141"/>
    </source>
</evidence>
<dbReference type="SMART" id="SM00220">
    <property type="entry name" value="S_TKc"/>
    <property type="match status" value="1"/>
</dbReference>
<evidence type="ECO:0000256" key="3">
    <source>
        <dbReference type="ARBA" id="ARBA00022741"/>
    </source>
</evidence>
<dbReference type="PROSITE" id="PS00108">
    <property type="entry name" value="PROTEIN_KINASE_ST"/>
    <property type="match status" value="1"/>
</dbReference>
<keyword evidence="5 7" id="KW-0067">ATP-binding</keyword>
<keyword evidence="1 10" id="KW-0723">Serine/threonine-protein kinase</keyword>
<evidence type="ECO:0000256" key="4">
    <source>
        <dbReference type="ARBA" id="ARBA00022777"/>
    </source>
</evidence>
<dbReference type="PROSITE" id="PS50011">
    <property type="entry name" value="PROTEIN_KINASE_DOM"/>
    <property type="match status" value="1"/>
</dbReference>
<dbReference type="GO" id="GO:0004674">
    <property type="term" value="F:protein serine/threonine kinase activity"/>
    <property type="evidence" value="ECO:0007669"/>
    <property type="project" value="UniProtKB-KW"/>
</dbReference>
<dbReference type="EMBL" id="JAKCXM010000281">
    <property type="protein sequence ID" value="KAJ0396755.1"/>
    <property type="molecule type" value="Genomic_DNA"/>
</dbReference>
<evidence type="ECO:0000259" key="12">
    <source>
        <dbReference type="PROSITE" id="PS50011"/>
    </source>
</evidence>
<dbReference type="InterPro" id="IPR000719">
    <property type="entry name" value="Prot_kinase_dom"/>
</dbReference>
<feature type="binding site" evidence="7 9">
    <location>
        <position position="109"/>
    </location>
    <ligand>
        <name>ATP</name>
        <dbReference type="ChEBI" id="CHEBI:30616"/>
    </ligand>
</feature>
<evidence type="ECO:0000256" key="1">
    <source>
        <dbReference type="ARBA" id="ARBA00022527"/>
    </source>
</evidence>
<proteinExistence type="inferred from homology"/>
<dbReference type="Proteomes" id="UP001209570">
    <property type="component" value="Unassembled WGS sequence"/>
</dbReference>
<dbReference type="InterPro" id="IPR030616">
    <property type="entry name" value="Aur-like"/>
</dbReference>
<dbReference type="PROSITE" id="PS00107">
    <property type="entry name" value="PROTEIN_KINASE_ATP"/>
    <property type="match status" value="1"/>
</dbReference>
<dbReference type="SUPFAM" id="SSF56112">
    <property type="entry name" value="Protein kinase-like (PK-like)"/>
    <property type="match status" value="1"/>
</dbReference>
<dbReference type="PANTHER" id="PTHR24350">
    <property type="entry name" value="SERINE/THREONINE-PROTEIN KINASE IAL-RELATED"/>
    <property type="match status" value="1"/>
</dbReference>
<name>A0AAD5Q8L3_PYTIN</name>
<keyword evidence="3 7" id="KW-0547">Nucleotide-binding</keyword>
<evidence type="ECO:0000256" key="5">
    <source>
        <dbReference type="ARBA" id="ARBA00022840"/>
    </source>
</evidence>
<feature type="binding site" evidence="7">
    <location>
        <position position="221"/>
    </location>
    <ligand>
        <name>ATP</name>
        <dbReference type="ChEBI" id="CHEBI:30616"/>
    </ligand>
</feature>
<dbReference type="Gene3D" id="1.10.510.10">
    <property type="entry name" value="Transferase(Phosphotransferase) domain 1"/>
    <property type="match status" value="1"/>
</dbReference>
<dbReference type="AlphaFoldDB" id="A0AAD5Q8L3"/>
<feature type="compositionally biased region" description="Low complexity" evidence="11">
    <location>
        <begin position="351"/>
        <end position="364"/>
    </location>
</feature>
<accession>A0AAD5Q8L3</accession>
<organism evidence="13 14">
    <name type="scientific">Pythium insidiosum</name>
    <name type="common">Pythiosis disease agent</name>
    <dbReference type="NCBI Taxonomy" id="114742"/>
    <lineage>
        <taxon>Eukaryota</taxon>
        <taxon>Sar</taxon>
        <taxon>Stramenopiles</taxon>
        <taxon>Oomycota</taxon>
        <taxon>Peronosporomycetes</taxon>
        <taxon>Pythiales</taxon>
        <taxon>Pythiaceae</taxon>
        <taxon>Pythium</taxon>
    </lineage>
</organism>
<feature type="domain" description="Protein kinase" evidence="12">
    <location>
        <begin position="80"/>
        <end position="346"/>
    </location>
</feature>
<feature type="binding site" evidence="7">
    <location>
        <begin position="178"/>
        <end position="180"/>
    </location>
    <ligand>
        <name>ATP</name>
        <dbReference type="ChEBI" id="CHEBI:30616"/>
    </ligand>
</feature>
<evidence type="ECO:0000256" key="6">
    <source>
        <dbReference type="PIRSR" id="PIRSR630616-1"/>
    </source>
</evidence>
<feature type="active site" description="Proton acceptor" evidence="6">
    <location>
        <position position="203"/>
    </location>
</feature>
<gene>
    <name evidence="13" type="ORF">P43SY_009710</name>
</gene>
<dbReference type="GO" id="GO:0005524">
    <property type="term" value="F:ATP binding"/>
    <property type="evidence" value="ECO:0007669"/>
    <property type="project" value="UniProtKB-UniRule"/>
</dbReference>
<evidence type="ECO:0000256" key="7">
    <source>
        <dbReference type="PIRSR" id="PIRSR630616-2"/>
    </source>
</evidence>
<keyword evidence="14" id="KW-1185">Reference proteome</keyword>
<keyword evidence="4" id="KW-0418">Kinase</keyword>
<feature type="compositionally biased region" description="Basic and acidic residues" evidence="11">
    <location>
        <begin position="396"/>
        <end position="410"/>
    </location>
</feature>
<evidence type="ECO:0000313" key="14">
    <source>
        <dbReference type="Proteomes" id="UP001209570"/>
    </source>
</evidence>
<dbReference type="InterPro" id="IPR017441">
    <property type="entry name" value="Protein_kinase_ATP_BS"/>
</dbReference>
<feature type="compositionally biased region" description="Low complexity" evidence="11">
    <location>
        <begin position="1"/>
        <end position="29"/>
    </location>
</feature>
<evidence type="ECO:0000256" key="8">
    <source>
        <dbReference type="PIRSR" id="PIRSR630616-3"/>
    </source>
</evidence>
<dbReference type="FunFam" id="1.10.510.10:FF:000571">
    <property type="entry name" value="Maternal embryonic leucine zipper kinase"/>
    <property type="match status" value="1"/>
</dbReference>
<feature type="cross-link" description="Glycyl lysine isopeptide (Lys-Gly) (interchain with G-Cter in SUMO2)" evidence="8">
    <location>
        <position position="205"/>
    </location>
</feature>
<dbReference type="InterPro" id="IPR008271">
    <property type="entry name" value="Ser/Thr_kinase_AS"/>
</dbReference>
<keyword evidence="2" id="KW-0808">Transferase</keyword>
<evidence type="ECO:0000256" key="11">
    <source>
        <dbReference type="SAM" id="MobiDB-lite"/>
    </source>
</evidence>